<keyword evidence="2 3" id="KW-0539">Nucleus</keyword>
<feature type="region of interest" description="Disordered" evidence="4">
    <location>
        <begin position="1"/>
        <end position="50"/>
    </location>
</feature>
<dbReference type="Gene3D" id="1.10.10.10">
    <property type="entry name" value="Winged helix-like DNA-binding domain superfamily/Winged helix DNA-binding domain"/>
    <property type="match status" value="1"/>
</dbReference>
<feature type="domain" description="Fork-head" evidence="5">
    <location>
        <begin position="50"/>
        <end position="142"/>
    </location>
</feature>
<evidence type="ECO:0000313" key="6">
    <source>
        <dbReference type="EMBL" id="BAQ19160.1"/>
    </source>
</evidence>
<evidence type="ECO:0000256" key="3">
    <source>
        <dbReference type="PROSITE-ProRule" id="PRU00089"/>
    </source>
</evidence>
<reference evidence="6" key="1">
    <citation type="submission" date="2013-06" db="EMBL/GenBank/DDBJ databases">
        <title>Nodal signalling determines biradial asymmetry in Hydra.</title>
        <authorList>
            <person name="Watanabe H."/>
            <person name="Schmidt H."/>
            <person name="Kuhn A."/>
            <person name="Oezbek S."/>
            <person name="Hobmayer B."/>
            <person name="Holstein T.W."/>
        </authorList>
    </citation>
    <scope>NUCLEOTIDE SEQUENCE</scope>
</reference>
<dbReference type="InterPro" id="IPR050211">
    <property type="entry name" value="FOX_domain-containing"/>
</dbReference>
<dbReference type="GO" id="GO:0009653">
    <property type="term" value="P:anatomical structure morphogenesis"/>
    <property type="evidence" value="ECO:0007669"/>
    <property type="project" value="TreeGrafter"/>
</dbReference>
<dbReference type="FunFam" id="1.10.10.10:FF:000352">
    <property type="entry name" value="Forkhead box Q2"/>
    <property type="match status" value="1"/>
</dbReference>
<name>A0A0A8K877_9CNID</name>
<comment type="subcellular location">
    <subcellularLocation>
        <location evidence="3">Nucleus</location>
    </subcellularLocation>
</comment>
<dbReference type="InterPro" id="IPR018122">
    <property type="entry name" value="TF_fork_head_CS_1"/>
</dbReference>
<dbReference type="PROSITE" id="PS00657">
    <property type="entry name" value="FORK_HEAD_1"/>
    <property type="match status" value="1"/>
</dbReference>
<evidence type="ECO:0000256" key="1">
    <source>
        <dbReference type="ARBA" id="ARBA00023125"/>
    </source>
</evidence>
<dbReference type="PROSITE" id="PS00658">
    <property type="entry name" value="FORK_HEAD_2"/>
    <property type="match status" value="1"/>
</dbReference>
<evidence type="ECO:0000256" key="2">
    <source>
        <dbReference type="ARBA" id="ARBA00023242"/>
    </source>
</evidence>
<dbReference type="GO" id="GO:0000978">
    <property type="term" value="F:RNA polymerase II cis-regulatory region sequence-specific DNA binding"/>
    <property type="evidence" value="ECO:0007669"/>
    <property type="project" value="TreeGrafter"/>
</dbReference>
<dbReference type="Pfam" id="PF00250">
    <property type="entry name" value="Forkhead"/>
    <property type="match status" value="1"/>
</dbReference>
<organism evidence="6">
    <name type="scientific">Cladonema pacificum</name>
    <dbReference type="NCBI Taxonomy" id="499903"/>
    <lineage>
        <taxon>Eukaryota</taxon>
        <taxon>Metazoa</taxon>
        <taxon>Cnidaria</taxon>
        <taxon>Hydrozoa</taxon>
        <taxon>Hydroidolina</taxon>
        <taxon>Anthoathecata</taxon>
        <taxon>Capitata</taxon>
        <taxon>Cladonematidae</taxon>
        <taxon>Cladonema</taxon>
    </lineage>
</organism>
<dbReference type="SMART" id="SM00339">
    <property type="entry name" value="FH"/>
    <property type="match status" value="1"/>
</dbReference>
<dbReference type="InterPro" id="IPR036390">
    <property type="entry name" value="WH_DNA-bd_sf"/>
</dbReference>
<dbReference type="InterPro" id="IPR030456">
    <property type="entry name" value="TF_fork_head_CS_2"/>
</dbReference>
<sequence length="289" mass="33930">EEERQRRLSNQSTSSYDDKDSGDDTDNQSSTEKQHNTSDESIDSTSSNGKPTQSYIALIASAILKSQTKRLVLSDIYKYIMENYPYFQNQDKSWRNSIRHNLSLNECFIKVGRSEHGKGHYWAIHPANYDDFSVGDFRRRRARRRVRRSFFDTYVHPGVGRVQPYATTRPFYKPDFIAVPRDVRFEYSSVKHVETDYPRRYIHMPETKLHETTQEIAKHSLANSLKTHTVSSKLTKKTSPFTIENILDLNKNTSDNREEKPLKSKTQHCSCETCEHQEQRVPFYRVFEK</sequence>
<evidence type="ECO:0000256" key="4">
    <source>
        <dbReference type="SAM" id="MobiDB-lite"/>
    </source>
</evidence>
<dbReference type="InterPro" id="IPR036388">
    <property type="entry name" value="WH-like_DNA-bd_sf"/>
</dbReference>
<dbReference type="GO" id="GO:0030154">
    <property type="term" value="P:cell differentiation"/>
    <property type="evidence" value="ECO:0007669"/>
    <property type="project" value="TreeGrafter"/>
</dbReference>
<dbReference type="CDD" id="cd20035">
    <property type="entry name" value="FH_FOXQ2-like"/>
    <property type="match status" value="1"/>
</dbReference>
<dbReference type="AlphaFoldDB" id="A0A0A8K877"/>
<evidence type="ECO:0000259" key="5">
    <source>
        <dbReference type="PROSITE" id="PS50039"/>
    </source>
</evidence>
<feature type="non-terminal residue" evidence="6">
    <location>
        <position position="1"/>
    </location>
</feature>
<accession>A0A0A8K877</accession>
<dbReference type="GO" id="GO:0005634">
    <property type="term" value="C:nucleus"/>
    <property type="evidence" value="ECO:0007669"/>
    <property type="project" value="UniProtKB-SubCell"/>
</dbReference>
<keyword evidence="1 3" id="KW-0238">DNA-binding</keyword>
<dbReference type="InterPro" id="IPR047519">
    <property type="entry name" value="FH_FOXQ2-like"/>
</dbReference>
<dbReference type="EMBL" id="AB823932">
    <property type="protein sequence ID" value="BAQ19160.1"/>
    <property type="molecule type" value="Genomic_DNA"/>
</dbReference>
<dbReference type="PRINTS" id="PR00053">
    <property type="entry name" value="FORKHEAD"/>
</dbReference>
<feature type="non-terminal residue" evidence="6">
    <location>
        <position position="289"/>
    </location>
</feature>
<gene>
    <name evidence="6" type="primary">CpaFoxQ2a</name>
</gene>
<dbReference type="PANTHER" id="PTHR11829:SF142">
    <property type="entry name" value="FORK-HEAD DOMAIN-CONTAINING PROTEIN"/>
    <property type="match status" value="1"/>
</dbReference>
<dbReference type="PANTHER" id="PTHR11829">
    <property type="entry name" value="FORKHEAD BOX PROTEIN"/>
    <property type="match status" value="1"/>
</dbReference>
<protein>
    <submittedName>
        <fullName evidence="6">Forkhead box Q2a protein</fullName>
    </submittedName>
</protein>
<dbReference type="PROSITE" id="PS50039">
    <property type="entry name" value="FORK_HEAD_3"/>
    <property type="match status" value="1"/>
</dbReference>
<feature type="DNA-binding region" description="Fork-head" evidence="3">
    <location>
        <begin position="50"/>
        <end position="142"/>
    </location>
</feature>
<dbReference type="InterPro" id="IPR001766">
    <property type="entry name" value="Fork_head_dom"/>
</dbReference>
<dbReference type="SUPFAM" id="SSF46785">
    <property type="entry name" value="Winged helix' DNA-binding domain"/>
    <property type="match status" value="1"/>
</dbReference>
<proteinExistence type="predicted"/>
<dbReference type="GO" id="GO:0000981">
    <property type="term" value="F:DNA-binding transcription factor activity, RNA polymerase II-specific"/>
    <property type="evidence" value="ECO:0007669"/>
    <property type="project" value="TreeGrafter"/>
</dbReference>